<keyword evidence="1" id="KW-1133">Transmembrane helix</keyword>
<keyword evidence="1" id="KW-0812">Transmembrane</keyword>
<proteinExistence type="predicted"/>
<sequence>MLYNVISKLQRYFVFYPPDSHLATTRRVDLDWLRIGLFALLIIHHIGMFYVSNWGWHAKSQYQFEWLESVLLIVEPWRMPAIWLISGIAIRFILAKVSVYRLIALRSLRLLLPLLFGVLIVIPPQLYVEMSAKGEITMSYWTFMQAFYSNNSGIFENYQYGIWPHIDVNHLWYLRSLWFYSLALVALLPLLNSQWLNRVIDWVVAQHGIVLISLVVFIVLSIQLSWPTDQTRYPLGFAFLVLGYLLGWRQDVWQKLSTHLPMLSIYFVIGTCTFIAFYNVVWLDVIKGYKVDERLQLIGMVVYSTMRVIGVAFVLAIAGRFFNKPSKHLAYFSDAVYPFYILHQTLILVFGFYLTQFKLPALIEAAGVSLLTILGCFALFEVIKRVELLRPCFGLKLQKKYSPMTNKFGYAVGLLMISPLAWQLLM</sequence>
<feature type="transmembrane region" description="Helical" evidence="1">
    <location>
        <begin position="172"/>
        <end position="191"/>
    </location>
</feature>
<dbReference type="EMBL" id="JABBXH010000001">
    <property type="protein sequence ID" value="NMP30390.1"/>
    <property type="molecule type" value="Genomic_DNA"/>
</dbReference>
<organism evidence="3 4">
    <name type="scientific">Thalassotalea algicola</name>
    <dbReference type="NCBI Taxonomy" id="2716224"/>
    <lineage>
        <taxon>Bacteria</taxon>
        <taxon>Pseudomonadati</taxon>
        <taxon>Pseudomonadota</taxon>
        <taxon>Gammaproteobacteria</taxon>
        <taxon>Alteromonadales</taxon>
        <taxon>Colwelliaceae</taxon>
        <taxon>Thalassotalea</taxon>
    </lineage>
</organism>
<evidence type="ECO:0000259" key="2">
    <source>
        <dbReference type="Pfam" id="PF01757"/>
    </source>
</evidence>
<dbReference type="PANTHER" id="PTHR36927">
    <property type="entry name" value="BLR4337 PROTEIN"/>
    <property type="match status" value="1"/>
</dbReference>
<feature type="transmembrane region" description="Helical" evidence="1">
    <location>
        <begin position="232"/>
        <end position="248"/>
    </location>
</feature>
<keyword evidence="3" id="KW-0808">Transferase</keyword>
<reference evidence="3 4" key="1">
    <citation type="submission" date="2020-04" db="EMBL/GenBank/DDBJ databases">
        <title>Thalassotalea sp. M1531, isolated from the surface of marine red alga.</title>
        <authorList>
            <person name="Pang L."/>
            <person name="Lu D.-C."/>
        </authorList>
    </citation>
    <scope>NUCLEOTIDE SEQUENCE [LARGE SCALE GENOMIC DNA]</scope>
    <source>
        <strain evidence="3 4">M1531</strain>
    </source>
</reference>
<dbReference type="InterPro" id="IPR050623">
    <property type="entry name" value="Glucan_succinyl_AcylTrfase"/>
</dbReference>
<feature type="transmembrane region" description="Helical" evidence="1">
    <location>
        <begin position="81"/>
        <end position="103"/>
    </location>
</feature>
<evidence type="ECO:0000313" key="4">
    <source>
        <dbReference type="Proteomes" id="UP000568664"/>
    </source>
</evidence>
<keyword evidence="1" id="KW-0472">Membrane</keyword>
<evidence type="ECO:0000256" key="1">
    <source>
        <dbReference type="SAM" id="Phobius"/>
    </source>
</evidence>
<feature type="transmembrane region" description="Helical" evidence="1">
    <location>
        <begin position="408"/>
        <end position="425"/>
    </location>
</feature>
<name>A0A7Y0L9F6_9GAMM</name>
<accession>A0A7Y0L9F6</accession>
<feature type="transmembrane region" description="Helical" evidence="1">
    <location>
        <begin position="260"/>
        <end position="281"/>
    </location>
</feature>
<dbReference type="GO" id="GO:0016747">
    <property type="term" value="F:acyltransferase activity, transferring groups other than amino-acyl groups"/>
    <property type="evidence" value="ECO:0007669"/>
    <property type="project" value="InterPro"/>
</dbReference>
<dbReference type="Pfam" id="PF01757">
    <property type="entry name" value="Acyl_transf_3"/>
    <property type="match status" value="1"/>
</dbReference>
<dbReference type="InterPro" id="IPR002656">
    <property type="entry name" value="Acyl_transf_3_dom"/>
</dbReference>
<evidence type="ECO:0000313" key="3">
    <source>
        <dbReference type="EMBL" id="NMP30390.1"/>
    </source>
</evidence>
<feature type="transmembrane region" description="Helical" evidence="1">
    <location>
        <begin position="335"/>
        <end position="355"/>
    </location>
</feature>
<comment type="caution">
    <text evidence="3">The sequence shown here is derived from an EMBL/GenBank/DDBJ whole genome shotgun (WGS) entry which is preliminary data.</text>
</comment>
<dbReference type="Proteomes" id="UP000568664">
    <property type="component" value="Unassembled WGS sequence"/>
</dbReference>
<feature type="transmembrane region" description="Helical" evidence="1">
    <location>
        <begin position="301"/>
        <end position="323"/>
    </location>
</feature>
<gene>
    <name evidence="3" type="ORF">HII17_02345</name>
</gene>
<keyword evidence="4" id="KW-1185">Reference proteome</keyword>
<dbReference type="PANTHER" id="PTHR36927:SF3">
    <property type="entry name" value="GLUCANS BIOSYNTHESIS PROTEIN C"/>
    <property type="match status" value="1"/>
</dbReference>
<feature type="transmembrane region" description="Helical" evidence="1">
    <location>
        <begin position="32"/>
        <end position="51"/>
    </location>
</feature>
<feature type="transmembrane region" description="Helical" evidence="1">
    <location>
        <begin position="361"/>
        <end position="380"/>
    </location>
</feature>
<dbReference type="AlphaFoldDB" id="A0A7Y0L9F6"/>
<feature type="domain" description="Acyltransferase 3" evidence="2">
    <location>
        <begin position="29"/>
        <end position="380"/>
    </location>
</feature>
<feature type="transmembrane region" description="Helical" evidence="1">
    <location>
        <begin position="203"/>
        <end position="226"/>
    </location>
</feature>
<dbReference type="RefSeq" id="WP_169073704.1">
    <property type="nucleotide sequence ID" value="NZ_JABBXH010000001.1"/>
</dbReference>
<protein>
    <submittedName>
        <fullName evidence="3">Acyltransferase family protein</fullName>
    </submittedName>
</protein>
<keyword evidence="3" id="KW-0012">Acyltransferase</keyword>
<feature type="transmembrane region" description="Helical" evidence="1">
    <location>
        <begin position="110"/>
        <end position="128"/>
    </location>
</feature>